<evidence type="ECO:0000313" key="1">
    <source>
        <dbReference type="EMBL" id="KIW36247.1"/>
    </source>
</evidence>
<dbReference type="EMBL" id="KN847365">
    <property type="protein sequence ID" value="KIW36247.1"/>
    <property type="molecule type" value="Genomic_DNA"/>
</dbReference>
<keyword evidence="2" id="KW-1185">Reference proteome</keyword>
<dbReference type="VEuPathDB" id="FungiDB:PV06_11468"/>
<gene>
    <name evidence="1" type="ORF">PV06_11468</name>
</gene>
<sequence length="157" mass="17549">MDLSTNIFEQSFYGEQELFDRINSSHQTEAPRSEASEIGTEAATILLTMAGEPQDDDDQQDRGEWVYSEPRQLGLFEITGYHRLGCDMKMETGASVQFAVSASVAGKLYSKIAKPLLSVNLSMPHFRDGEVWVTLCVMMPNKVCYDLSQVVGNLMRV</sequence>
<dbReference type="Proteomes" id="UP000053342">
    <property type="component" value="Unassembled WGS sequence"/>
</dbReference>
<evidence type="ECO:0000313" key="2">
    <source>
        <dbReference type="Proteomes" id="UP000053342"/>
    </source>
</evidence>
<organism evidence="1 2">
    <name type="scientific">Exophiala oligosperma</name>
    <dbReference type="NCBI Taxonomy" id="215243"/>
    <lineage>
        <taxon>Eukaryota</taxon>
        <taxon>Fungi</taxon>
        <taxon>Dikarya</taxon>
        <taxon>Ascomycota</taxon>
        <taxon>Pezizomycotina</taxon>
        <taxon>Eurotiomycetes</taxon>
        <taxon>Chaetothyriomycetidae</taxon>
        <taxon>Chaetothyriales</taxon>
        <taxon>Herpotrichiellaceae</taxon>
        <taxon>Exophiala</taxon>
    </lineage>
</organism>
<name>A0A0D2BFG5_9EURO</name>
<proteinExistence type="predicted"/>
<dbReference type="RefSeq" id="XP_016256463.1">
    <property type="nucleotide sequence ID" value="XM_016413153.1"/>
</dbReference>
<protein>
    <submittedName>
        <fullName evidence="1">Uncharacterized protein</fullName>
    </submittedName>
</protein>
<dbReference type="HOGENOM" id="CLU_1677893_0_0_1"/>
<dbReference type="AlphaFoldDB" id="A0A0D2BFG5"/>
<reference evidence="1 2" key="1">
    <citation type="submission" date="2015-01" db="EMBL/GenBank/DDBJ databases">
        <title>The Genome Sequence of Exophiala oligosperma CBS72588.</title>
        <authorList>
            <consortium name="The Broad Institute Genomics Platform"/>
            <person name="Cuomo C."/>
            <person name="de Hoog S."/>
            <person name="Gorbushina A."/>
            <person name="Stielow B."/>
            <person name="Teixiera M."/>
            <person name="Abouelleil A."/>
            <person name="Chapman S.B."/>
            <person name="Priest M."/>
            <person name="Young S.K."/>
            <person name="Wortman J."/>
            <person name="Nusbaum C."/>
            <person name="Birren B."/>
        </authorList>
    </citation>
    <scope>NUCLEOTIDE SEQUENCE [LARGE SCALE GENOMIC DNA]</scope>
    <source>
        <strain evidence="1 2">CBS 72588</strain>
    </source>
</reference>
<dbReference type="GeneID" id="27363542"/>
<accession>A0A0D2BFG5</accession>